<evidence type="ECO:0000313" key="9">
    <source>
        <dbReference type="Proteomes" id="UP001141434"/>
    </source>
</evidence>
<reference evidence="8" key="1">
    <citation type="submission" date="2022-11" db="EMBL/GenBank/DDBJ databases">
        <authorList>
            <person name="Petersen C."/>
        </authorList>
    </citation>
    <scope>NUCLEOTIDE SEQUENCE</scope>
    <source>
        <strain evidence="8">IBT 34128</strain>
    </source>
</reference>
<keyword evidence="5" id="KW-0539">Nucleus</keyword>
<dbReference type="Proteomes" id="UP001141434">
    <property type="component" value="Unassembled WGS sequence"/>
</dbReference>
<dbReference type="Pfam" id="PF05460">
    <property type="entry name" value="ORC6"/>
    <property type="match status" value="1"/>
</dbReference>
<evidence type="ECO:0000256" key="4">
    <source>
        <dbReference type="ARBA" id="ARBA00023125"/>
    </source>
</evidence>
<feature type="domain" description="ORC6 first cyclin-like" evidence="7">
    <location>
        <begin position="10"/>
        <end position="97"/>
    </location>
</feature>
<dbReference type="EMBL" id="JAPMSZ010000005">
    <property type="protein sequence ID" value="KAJ5102269.1"/>
    <property type="molecule type" value="Genomic_DNA"/>
</dbReference>
<dbReference type="GO" id="GO:0003677">
    <property type="term" value="F:DNA binding"/>
    <property type="evidence" value="ECO:0007669"/>
    <property type="project" value="UniProtKB-KW"/>
</dbReference>
<dbReference type="RefSeq" id="XP_056513100.1">
    <property type="nucleotide sequence ID" value="XM_056655073.1"/>
</dbReference>
<evidence type="ECO:0000256" key="3">
    <source>
        <dbReference type="ARBA" id="ARBA00022705"/>
    </source>
</evidence>
<evidence type="ECO:0000256" key="5">
    <source>
        <dbReference type="ARBA" id="ARBA00023242"/>
    </source>
</evidence>
<evidence type="ECO:0000256" key="1">
    <source>
        <dbReference type="ARBA" id="ARBA00004123"/>
    </source>
</evidence>
<dbReference type="OrthoDB" id="5367324at2759"/>
<comment type="subcellular location">
    <subcellularLocation>
        <location evidence="1">Nucleus</location>
    </subcellularLocation>
</comment>
<feature type="region of interest" description="Disordered" evidence="6">
    <location>
        <begin position="100"/>
        <end position="182"/>
    </location>
</feature>
<dbReference type="GO" id="GO:0006260">
    <property type="term" value="P:DNA replication"/>
    <property type="evidence" value="ECO:0007669"/>
    <property type="project" value="UniProtKB-KW"/>
</dbReference>
<evidence type="ECO:0000256" key="6">
    <source>
        <dbReference type="SAM" id="MobiDB-lite"/>
    </source>
</evidence>
<feature type="region of interest" description="Disordered" evidence="6">
    <location>
        <begin position="391"/>
        <end position="412"/>
    </location>
</feature>
<evidence type="ECO:0000313" key="8">
    <source>
        <dbReference type="EMBL" id="KAJ5102269.1"/>
    </source>
</evidence>
<keyword evidence="9" id="KW-1185">Reference proteome</keyword>
<feature type="compositionally biased region" description="Polar residues" evidence="6">
    <location>
        <begin position="105"/>
        <end position="134"/>
    </location>
</feature>
<name>A0A9W9KDE6_9EURO</name>
<protein>
    <recommendedName>
        <fullName evidence="7">ORC6 first cyclin-like domain-containing protein</fullName>
    </recommendedName>
</protein>
<organism evidence="8 9">
    <name type="scientific">Penicillium alfredii</name>
    <dbReference type="NCBI Taxonomy" id="1506179"/>
    <lineage>
        <taxon>Eukaryota</taxon>
        <taxon>Fungi</taxon>
        <taxon>Dikarya</taxon>
        <taxon>Ascomycota</taxon>
        <taxon>Pezizomycotina</taxon>
        <taxon>Eurotiomycetes</taxon>
        <taxon>Eurotiomycetidae</taxon>
        <taxon>Eurotiales</taxon>
        <taxon>Aspergillaceae</taxon>
        <taxon>Penicillium</taxon>
    </lineage>
</organism>
<evidence type="ECO:0000259" key="7">
    <source>
        <dbReference type="Pfam" id="PF05460"/>
    </source>
</evidence>
<feature type="compositionally biased region" description="Polar residues" evidence="6">
    <location>
        <begin position="142"/>
        <end position="153"/>
    </location>
</feature>
<accession>A0A9W9KDE6</accession>
<reference evidence="8" key="2">
    <citation type="journal article" date="2023" name="IMA Fungus">
        <title>Comparative genomic study of the Penicillium genus elucidates a diverse pangenome and 15 lateral gene transfer events.</title>
        <authorList>
            <person name="Petersen C."/>
            <person name="Sorensen T."/>
            <person name="Nielsen M.R."/>
            <person name="Sondergaard T.E."/>
            <person name="Sorensen J.L."/>
            <person name="Fitzpatrick D.A."/>
            <person name="Frisvad J.C."/>
            <person name="Nielsen K.L."/>
        </authorList>
    </citation>
    <scope>NUCLEOTIDE SEQUENCE</scope>
    <source>
        <strain evidence="8">IBT 34128</strain>
    </source>
</reference>
<comment type="caution">
    <text evidence="8">The sequence shown here is derived from an EMBL/GenBank/DDBJ whole genome shotgun (WGS) entry which is preliminary data.</text>
</comment>
<keyword evidence="3" id="KW-0235">DNA replication</keyword>
<proteinExistence type="inferred from homology"/>
<dbReference type="GeneID" id="81394241"/>
<evidence type="ECO:0000256" key="2">
    <source>
        <dbReference type="ARBA" id="ARBA00010840"/>
    </source>
</evidence>
<gene>
    <name evidence="8" type="ORF">NUU61_004491</name>
</gene>
<comment type="similarity">
    <text evidence="2">Belongs to the ORC6 family.</text>
</comment>
<dbReference type="InterPro" id="IPR008721">
    <property type="entry name" value="ORC6_cyclin_first"/>
</dbReference>
<dbReference type="GO" id="GO:0005664">
    <property type="term" value="C:nuclear origin of replication recognition complex"/>
    <property type="evidence" value="ECO:0007669"/>
    <property type="project" value="InterPro"/>
</dbReference>
<dbReference type="AlphaFoldDB" id="A0A9W9KDE6"/>
<sequence length="448" mass="49020">MNNRPVEQALGTLVPTHATDIPQELLSLALSLVAQSRSFSTSLKPEEEIARPYACAEIACKRLSRALKLPPLLGHPPCPPRVYKKLYSYLDRSLSASSAGIKRSASGSVSGTPSRAASAQTTPTKASGTGNTPSKPAPTPRGLQNTPSKSTPLKRSVSAANKLGTPSRKSTPARPKGISGSTIIPDAPAWVMTAIRTVCKTLSTPAPRTNSWSRPPISRHLPPHIFAGVSSILYLTSSMSNDEEGYDEETLEFLEPIVSIRDPNNDHDFKELVYAMIVAVYFIVLARRRNPGPSEDQDEASTEAQKMDKKTFTEMRQTALTSLGLQTDRRHRDDVDQWIALIMEEGWANGREWFDNIPLAGELYGEDEDGHSYQNLDEEDAVLRAMKLPKRHHGAAGGRSSKSAPSRGGLLPGLGTMMQDRVDWLSEDRREDYVEWKADILARVNAAA</sequence>
<keyword evidence="4" id="KW-0238">DNA-binding</keyword>